<dbReference type="EMBL" id="WJXZ01000001">
    <property type="protein sequence ID" value="MRS60128.1"/>
    <property type="molecule type" value="Genomic_DNA"/>
</dbReference>
<name>A0A7K0EF87_9BACT</name>
<evidence type="ECO:0000313" key="2">
    <source>
        <dbReference type="Proteomes" id="UP000441754"/>
    </source>
</evidence>
<comment type="caution">
    <text evidence="1">The sequence shown here is derived from an EMBL/GenBank/DDBJ whole genome shotgun (WGS) entry which is preliminary data.</text>
</comment>
<dbReference type="OrthoDB" id="9800461at2"/>
<accession>A0A7K0EF87</accession>
<dbReference type="AlphaFoldDB" id="A0A7K0EF87"/>
<proteinExistence type="predicted"/>
<evidence type="ECO:0000313" key="1">
    <source>
        <dbReference type="EMBL" id="MRS60128.1"/>
    </source>
</evidence>
<protein>
    <submittedName>
        <fullName evidence="1">DUF3052 family protein</fullName>
    </submittedName>
</protein>
<organism evidence="1 2">
    <name type="scientific">Larkinella terrae</name>
    <dbReference type="NCBI Taxonomy" id="2025311"/>
    <lineage>
        <taxon>Bacteria</taxon>
        <taxon>Pseudomonadati</taxon>
        <taxon>Bacteroidota</taxon>
        <taxon>Cytophagia</taxon>
        <taxon>Cytophagales</taxon>
        <taxon>Spirosomataceae</taxon>
        <taxon>Larkinella</taxon>
    </lineage>
</organism>
<dbReference type="RefSeq" id="WP_154172760.1">
    <property type="nucleotide sequence ID" value="NZ_WJXZ01000001.1"/>
</dbReference>
<sequence>MTGYSGAPLNKKLGFKDGFRVFLIDPPSHYLNLLGTDSSQTISFVNQAENLDLVHLFVNTAEGLETQLAVLKTAIKPNGMIWVSWYKKSAKQPTELTEDMIRATALALGLVDVKVCAVDEQWSGLKLVIRLKDRK</sequence>
<keyword evidence="2" id="KW-1185">Reference proteome</keyword>
<reference evidence="1 2" key="1">
    <citation type="journal article" date="2018" name="Antonie Van Leeuwenhoek">
        <title>Larkinella terrae sp. nov., isolated from soil on Jeju Island, South Korea.</title>
        <authorList>
            <person name="Ten L.N."/>
            <person name="Jeon J."/>
            <person name="Park S.J."/>
            <person name="Park S."/>
            <person name="Lee S.Y."/>
            <person name="Kim M.K."/>
            <person name="Jung H.Y."/>
        </authorList>
    </citation>
    <scope>NUCLEOTIDE SEQUENCE [LARGE SCALE GENOMIC DNA]</scope>
    <source>
        <strain evidence="1 2">KCTC 52001</strain>
    </source>
</reference>
<dbReference type="Proteomes" id="UP000441754">
    <property type="component" value="Unassembled WGS sequence"/>
</dbReference>
<gene>
    <name evidence="1" type="ORF">GJJ30_02395</name>
</gene>